<dbReference type="WBParaSite" id="maker-unitig_22283-snap-gene-0.2-mRNA-1">
    <property type="protein sequence ID" value="maker-unitig_22283-snap-gene-0.2-mRNA-1"/>
    <property type="gene ID" value="maker-unitig_22283-snap-gene-0.2"/>
</dbReference>
<evidence type="ECO:0000256" key="1">
    <source>
        <dbReference type="SAM" id="MobiDB-lite"/>
    </source>
</evidence>
<feature type="region of interest" description="Disordered" evidence="1">
    <location>
        <begin position="42"/>
        <end position="175"/>
    </location>
</feature>
<feature type="compositionally biased region" description="Low complexity" evidence="1">
    <location>
        <begin position="42"/>
        <end position="56"/>
    </location>
</feature>
<organism evidence="3 4">
    <name type="scientific">Macrostomum lignano</name>
    <dbReference type="NCBI Taxonomy" id="282301"/>
    <lineage>
        <taxon>Eukaryota</taxon>
        <taxon>Metazoa</taxon>
        <taxon>Spiralia</taxon>
        <taxon>Lophotrochozoa</taxon>
        <taxon>Platyhelminthes</taxon>
        <taxon>Rhabditophora</taxon>
        <taxon>Macrostomorpha</taxon>
        <taxon>Macrostomida</taxon>
        <taxon>Macrostomidae</taxon>
        <taxon>Macrostomum</taxon>
    </lineage>
</organism>
<feature type="compositionally biased region" description="Low complexity" evidence="1">
    <location>
        <begin position="104"/>
        <end position="116"/>
    </location>
</feature>
<name>A0A1I8F6B1_9PLAT</name>
<evidence type="ECO:0000313" key="4">
    <source>
        <dbReference type="WBParaSite" id="maker-unitig_22283-snap-gene-0.2-mRNA-1"/>
    </source>
</evidence>
<proteinExistence type="predicted"/>
<sequence length="497" mass="53629">PEAGGEKTPPFAAGPDRRPAAATTMTEVYGQLWARVLRPGAGEAAAATAVSPAAAASRNNLMRLPTPTSERPPAAAGVSSAGAPAKPKRPVSAEILGPTRTDDQQAADSSGDSLAAETADPGPPPTPPQRTSSHAGRNPPPARPPPPRLNGAGAAADKRPRPTPPAPRPATKMGAGMSQIFEDSPLKINAVAKWTNPAGCDLVFVGANEGLYYMSLDQLHDPTMVLLVRQRCLWLFVYRGILLKGRVAMRLANNPPSAKIPRTKGCMRVSAAKHPETAERWLACALPQSVLLLQWDNARRTFLEFKSLPCPDLPQPLLTFELLIRSGFKLPFVCVGGVLRGRSDACVRFRLLDLNKLDGQIELSPNDETALDEEVEVTSVTQLDLNHVLVCYRNMARVFHMDTGLVRSRTGNRLGTLSFEFTIESVQCLDDSLLCFYKHGFQAKSFLGGEVVQDVEDRAHVYRFVGFAGQNPVMERRPADDPMASCDLMLIIGHVSA</sequence>
<feature type="compositionally biased region" description="Pro residues" evidence="1">
    <location>
        <begin position="138"/>
        <end position="148"/>
    </location>
</feature>
<dbReference type="SMART" id="SM00036">
    <property type="entry name" value="CNH"/>
    <property type="match status" value="1"/>
</dbReference>
<evidence type="ECO:0000313" key="3">
    <source>
        <dbReference type="Proteomes" id="UP000095280"/>
    </source>
</evidence>
<keyword evidence="3" id="KW-1185">Reference proteome</keyword>
<protein>
    <submittedName>
        <fullName evidence="4">CNH domain-containing protein</fullName>
    </submittedName>
</protein>
<feature type="domain" description="CNH" evidence="2">
    <location>
        <begin position="185"/>
        <end position="470"/>
    </location>
</feature>
<accession>A0A1I8F6B1</accession>
<dbReference type="AlphaFoldDB" id="A0A1I8F6B1"/>
<dbReference type="Proteomes" id="UP000095280">
    <property type="component" value="Unplaced"/>
</dbReference>
<reference evidence="4" key="1">
    <citation type="submission" date="2016-11" db="UniProtKB">
        <authorList>
            <consortium name="WormBaseParasite"/>
        </authorList>
    </citation>
    <scope>IDENTIFICATION</scope>
</reference>
<dbReference type="Pfam" id="PF00780">
    <property type="entry name" value="CNH"/>
    <property type="match status" value="1"/>
</dbReference>
<dbReference type="InterPro" id="IPR001180">
    <property type="entry name" value="CNH_dom"/>
</dbReference>
<feature type="region of interest" description="Disordered" evidence="1">
    <location>
        <begin position="1"/>
        <end position="22"/>
    </location>
</feature>
<evidence type="ECO:0000259" key="2">
    <source>
        <dbReference type="PROSITE" id="PS50219"/>
    </source>
</evidence>
<dbReference type="PROSITE" id="PS50219">
    <property type="entry name" value="CNH"/>
    <property type="match status" value="1"/>
</dbReference>
<feature type="compositionally biased region" description="Low complexity" evidence="1">
    <location>
        <begin position="72"/>
        <end position="85"/>
    </location>
</feature>